<evidence type="ECO:0000313" key="2">
    <source>
        <dbReference type="EMBL" id="CAF1257141.1"/>
    </source>
</evidence>
<name>A0A815AP65_9BILA</name>
<reference evidence="2" key="1">
    <citation type="submission" date="2021-02" db="EMBL/GenBank/DDBJ databases">
        <authorList>
            <person name="Nowell W R."/>
        </authorList>
    </citation>
    <scope>NUCLEOTIDE SEQUENCE</scope>
</reference>
<dbReference type="Pfam" id="PF07534">
    <property type="entry name" value="TLD"/>
    <property type="match status" value="1"/>
</dbReference>
<gene>
    <name evidence="2" type="ORF">RFH988_LOCUS27480</name>
</gene>
<accession>A0A815AP65</accession>
<proteinExistence type="predicted"/>
<evidence type="ECO:0000313" key="3">
    <source>
        <dbReference type="Proteomes" id="UP000663882"/>
    </source>
</evidence>
<comment type="caution">
    <text evidence="2">The sequence shown here is derived from an EMBL/GenBank/DDBJ whole genome shotgun (WGS) entry which is preliminary data.</text>
</comment>
<feature type="domain" description="TLDc" evidence="1">
    <location>
        <begin position="5"/>
        <end position="158"/>
    </location>
</feature>
<dbReference type="PROSITE" id="PS51886">
    <property type="entry name" value="TLDC"/>
    <property type="match status" value="1"/>
</dbReference>
<dbReference type="Proteomes" id="UP000663882">
    <property type="component" value="Unassembled WGS sequence"/>
</dbReference>
<evidence type="ECO:0000259" key="1">
    <source>
        <dbReference type="PROSITE" id="PS51886"/>
    </source>
</evidence>
<dbReference type="EMBL" id="CAJNOO010002323">
    <property type="protein sequence ID" value="CAF1257141.1"/>
    <property type="molecule type" value="Genomic_DNA"/>
</dbReference>
<dbReference type="AlphaFoldDB" id="A0A815AP65"/>
<dbReference type="InterPro" id="IPR006571">
    <property type="entry name" value="TLDc_dom"/>
</dbReference>
<protein>
    <recommendedName>
        <fullName evidence="1">TLDc domain-containing protein</fullName>
    </recommendedName>
</protein>
<organism evidence="2 3">
    <name type="scientific">Rotaria sordida</name>
    <dbReference type="NCBI Taxonomy" id="392033"/>
    <lineage>
        <taxon>Eukaryota</taxon>
        <taxon>Metazoa</taxon>
        <taxon>Spiralia</taxon>
        <taxon>Gnathifera</taxon>
        <taxon>Rotifera</taxon>
        <taxon>Eurotatoria</taxon>
        <taxon>Bdelloidea</taxon>
        <taxon>Philodinida</taxon>
        <taxon>Philodinidae</taxon>
        <taxon>Rotaria</taxon>
    </lineage>
</organism>
<dbReference type="OrthoDB" id="25620at2759"/>
<sequence>MSGGTLLCADYQMKLNDFYGNATQKWQLIYKATKNGFDAEDFHRCADNKGPTMTVIQVGTGDYLFGGYAQISWGSDNKYKADPAAFIFTLTNPHGIQPTKFFKNPGHQKVESIAVAGRSGRNRTPSDRHNRLTTVKFVLPILSDIATPPRKISLYNIN</sequence>